<dbReference type="PANTHER" id="PTHR23416">
    <property type="entry name" value="SIALIC ACID SYNTHASE-RELATED"/>
    <property type="match status" value="1"/>
</dbReference>
<keyword evidence="2" id="KW-1185">Reference proteome</keyword>
<evidence type="ECO:0000313" key="2">
    <source>
        <dbReference type="Proteomes" id="UP000093954"/>
    </source>
</evidence>
<sequence length="224" mass="25156">MNKLKRFIRDNRMLLFVLAAIYRFFGVNRIKGKRTLKVSWKGVFAYHMNVVNCGHRNKLEIEEGCRLKNTTIRFYGNNNFVKIENDCVANELEVYVQDDSNTVSIGHNTHFTGKAHLACIEGCELSIGSRCLLSSEVTFRTGDSHSILDKEGKRINYSSSISVGDHVWIGNKVIVLKGTKISDETIVGTGSIVTGKEFEGNSVIVGTPAKIIKHDVSWHHENLK</sequence>
<organism evidence="1 2">
    <name type="scientific">Clostridium ragsdalei P11</name>
    <dbReference type="NCBI Taxonomy" id="1353534"/>
    <lineage>
        <taxon>Bacteria</taxon>
        <taxon>Bacillati</taxon>
        <taxon>Bacillota</taxon>
        <taxon>Clostridia</taxon>
        <taxon>Eubacteriales</taxon>
        <taxon>Clostridiaceae</taxon>
        <taxon>Clostridium</taxon>
    </lineage>
</organism>
<dbReference type="SUPFAM" id="SSF51161">
    <property type="entry name" value="Trimeric LpxA-like enzymes"/>
    <property type="match status" value="1"/>
</dbReference>
<dbReference type="InterPro" id="IPR051159">
    <property type="entry name" value="Hexapeptide_acetyltransf"/>
</dbReference>
<dbReference type="EC" id="2.3.1.18" evidence="1"/>
<keyword evidence="1" id="KW-0012">Acyltransferase</keyword>
<reference evidence="1 2" key="1">
    <citation type="journal article" date="2012" name="Front. Microbiol.">
        <title>Draft Genome Sequence of the Virulent Strain 01-B526 of the Fish Pathogen Aeromonas salmonicida.</title>
        <authorList>
            <person name="Charette S.J."/>
            <person name="Brochu F."/>
            <person name="Boyle B."/>
            <person name="Filion G."/>
            <person name="Tanaka K.H."/>
            <person name="Derome N."/>
        </authorList>
    </citation>
    <scope>NUCLEOTIDE SEQUENCE [LARGE SCALE GENOMIC DNA]</scope>
    <source>
        <strain evidence="1 2">P11</strain>
    </source>
</reference>
<dbReference type="Proteomes" id="UP000093954">
    <property type="component" value="Unassembled WGS sequence"/>
</dbReference>
<protein>
    <submittedName>
        <fullName evidence="1">Galactoside O-acetyltransferase</fullName>
        <ecNumber evidence="1">2.3.1.18</ecNumber>
    </submittedName>
</protein>
<dbReference type="GO" id="GO:0008870">
    <property type="term" value="F:galactoside O-acetyltransferase activity"/>
    <property type="evidence" value="ECO:0007669"/>
    <property type="project" value="UniProtKB-EC"/>
</dbReference>
<dbReference type="Gene3D" id="2.160.10.10">
    <property type="entry name" value="Hexapeptide repeat proteins"/>
    <property type="match status" value="1"/>
</dbReference>
<proteinExistence type="predicted"/>
<dbReference type="EMBL" id="LROS01000077">
    <property type="protein sequence ID" value="OBR89887.1"/>
    <property type="molecule type" value="Genomic_DNA"/>
</dbReference>
<name>A0A1A6AIK2_9CLOT</name>
<keyword evidence="1" id="KW-0808">Transferase</keyword>
<evidence type="ECO:0000313" key="1">
    <source>
        <dbReference type="EMBL" id="OBR89887.1"/>
    </source>
</evidence>
<dbReference type="PATRIC" id="fig|1353534.3.peg.3936"/>
<accession>A0A1A6AIK2</accession>
<gene>
    <name evidence="1" type="primary">lacA_3</name>
    <name evidence="1" type="ORF">CLRAG_38640</name>
</gene>
<comment type="caution">
    <text evidence="1">The sequence shown here is derived from an EMBL/GenBank/DDBJ whole genome shotgun (WGS) entry which is preliminary data.</text>
</comment>
<dbReference type="AlphaFoldDB" id="A0A1A6AIK2"/>
<dbReference type="RefSeq" id="WP_065079875.1">
    <property type="nucleotide sequence ID" value="NZ_LROS01000077.1"/>
</dbReference>
<dbReference type="InterPro" id="IPR011004">
    <property type="entry name" value="Trimer_LpxA-like_sf"/>
</dbReference>
<dbReference type="CDD" id="cd04647">
    <property type="entry name" value="LbH_MAT_like"/>
    <property type="match status" value="1"/>
</dbReference>